<protein>
    <submittedName>
        <fullName evidence="4">Peptidase</fullName>
    </submittedName>
</protein>
<dbReference type="InterPro" id="IPR050261">
    <property type="entry name" value="FrsA_esterase"/>
</dbReference>
<evidence type="ECO:0000256" key="2">
    <source>
        <dbReference type="SAM" id="MobiDB-lite"/>
    </source>
</evidence>
<dbReference type="AlphaFoldDB" id="A0A3A8QH24"/>
<dbReference type="GO" id="GO:0008236">
    <property type="term" value="F:serine-type peptidase activity"/>
    <property type="evidence" value="ECO:0007669"/>
    <property type="project" value="InterPro"/>
</dbReference>
<dbReference type="PANTHER" id="PTHR22946:SF9">
    <property type="entry name" value="POLYKETIDE TRANSFERASE AF380"/>
    <property type="match status" value="1"/>
</dbReference>
<feature type="region of interest" description="Disordered" evidence="2">
    <location>
        <begin position="12"/>
        <end position="41"/>
    </location>
</feature>
<feature type="domain" description="Peptidase S9 prolyl oligopeptidase catalytic" evidence="3">
    <location>
        <begin position="155"/>
        <end position="280"/>
    </location>
</feature>
<organism evidence="4 5">
    <name type="scientific">Corallococcus aberystwythensis</name>
    <dbReference type="NCBI Taxonomy" id="2316722"/>
    <lineage>
        <taxon>Bacteria</taxon>
        <taxon>Pseudomonadati</taxon>
        <taxon>Myxococcota</taxon>
        <taxon>Myxococcia</taxon>
        <taxon>Myxococcales</taxon>
        <taxon>Cystobacterineae</taxon>
        <taxon>Myxococcaceae</taxon>
        <taxon>Corallococcus</taxon>
    </lineage>
</organism>
<keyword evidence="1" id="KW-0378">Hydrolase</keyword>
<dbReference type="Gene3D" id="3.40.50.1820">
    <property type="entry name" value="alpha/beta hydrolase"/>
    <property type="match status" value="1"/>
</dbReference>
<dbReference type="EMBL" id="RAWK01000073">
    <property type="protein sequence ID" value="RKH67258.1"/>
    <property type="molecule type" value="Genomic_DNA"/>
</dbReference>
<dbReference type="InterPro" id="IPR001375">
    <property type="entry name" value="Peptidase_S9_cat"/>
</dbReference>
<dbReference type="InterPro" id="IPR029058">
    <property type="entry name" value="AB_hydrolase_fold"/>
</dbReference>
<comment type="caution">
    <text evidence="4">The sequence shown here is derived from an EMBL/GenBank/DDBJ whole genome shotgun (WGS) entry which is preliminary data.</text>
</comment>
<proteinExistence type="predicted"/>
<evidence type="ECO:0000313" key="5">
    <source>
        <dbReference type="Proteomes" id="UP000267003"/>
    </source>
</evidence>
<dbReference type="GO" id="GO:0006508">
    <property type="term" value="P:proteolysis"/>
    <property type="evidence" value="ECO:0007669"/>
    <property type="project" value="InterPro"/>
</dbReference>
<dbReference type="Proteomes" id="UP000267003">
    <property type="component" value="Unassembled WGS sequence"/>
</dbReference>
<keyword evidence="5" id="KW-1185">Reference proteome</keyword>
<dbReference type="PANTHER" id="PTHR22946">
    <property type="entry name" value="DIENELACTONE HYDROLASE DOMAIN-CONTAINING PROTEIN-RELATED"/>
    <property type="match status" value="1"/>
</dbReference>
<evidence type="ECO:0000259" key="3">
    <source>
        <dbReference type="Pfam" id="PF00326"/>
    </source>
</evidence>
<evidence type="ECO:0000313" key="4">
    <source>
        <dbReference type="EMBL" id="RKH67258.1"/>
    </source>
</evidence>
<dbReference type="SUPFAM" id="SSF53474">
    <property type="entry name" value="alpha/beta-Hydrolases"/>
    <property type="match status" value="1"/>
</dbReference>
<name>A0A3A8QH24_9BACT</name>
<accession>A0A3A8QH24</accession>
<evidence type="ECO:0000256" key="1">
    <source>
        <dbReference type="ARBA" id="ARBA00022801"/>
    </source>
</evidence>
<gene>
    <name evidence="4" type="ORF">D7W81_14125</name>
</gene>
<sequence>MHMAEVTNILREEVDAMPRAVKPPSGTSPRVSRTRDTDSPRIPRMMSFRSVLLLVCLFLAACSRPAPPTSVTLRKTFRTRLKVESTQRAPAPTPPKELFEVVRYPAPLGGNAAYITPVREGAKRPAVVWIHGGFNWGLDDFAWAPSPRSNDQSARAFREAGLVLMLPSLRGSDDNPGASEYFLGEVDDVVAAIDFVARRPDVDPARIYVAGHSTGGTVALMAAVLSPRLKGAYAFGPVADVSGYASYVPLLEQAHGPELWMRNPVSYVEHLRVPTQVIEGSDRGNMDAFEPLRVAAKGAPLSFLAVPGATHFSVLAPVTELLAKRLMEAKADAPTVRLTDAEVRQAVAAELE</sequence>
<dbReference type="GO" id="GO:0052689">
    <property type="term" value="F:carboxylic ester hydrolase activity"/>
    <property type="evidence" value="ECO:0007669"/>
    <property type="project" value="UniProtKB-ARBA"/>
</dbReference>
<dbReference type="Pfam" id="PF00326">
    <property type="entry name" value="Peptidase_S9"/>
    <property type="match status" value="1"/>
</dbReference>
<reference evidence="5" key="1">
    <citation type="submission" date="2018-09" db="EMBL/GenBank/DDBJ databases">
        <authorList>
            <person name="Livingstone P.G."/>
            <person name="Whitworth D.E."/>
        </authorList>
    </citation>
    <scope>NUCLEOTIDE SEQUENCE [LARGE SCALE GENOMIC DNA]</scope>
    <source>
        <strain evidence="5">AB050A</strain>
    </source>
</reference>